<dbReference type="InterPro" id="IPR050339">
    <property type="entry name" value="CC_SR_Kinase"/>
</dbReference>
<dbReference type="GO" id="GO:0004694">
    <property type="term" value="F:eukaryotic translation initiation factor 2alpha kinase activity"/>
    <property type="evidence" value="ECO:0007669"/>
    <property type="project" value="TreeGrafter"/>
</dbReference>
<accession>A0A1R3K8N3</accession>
<dbReference type="InterPro" id="IPR011009">
    <property type="entry name" value="Kinase-like_dom_sf"/>
</dbReference>
<evidence type="ECO:0000256" key="4">
    <source>
        <dbReference type="ARBA" id="ARBA00022741"/>
    </source>
</evidence>
<sequence length="150" mass="16799">MTTSKSAILDSGNTLYAAPEKLGAKGAMRRIDSRVDIYSAGVLLFELVYPMKTYQERSKKLGLLRKGTFPKDFKYATKFLEKVLSSNSSDRPSATNILKLLNDAEATATGANPEYILSKLLETDDWSHEVKVDDDWSLEVKLDDVEDSER</sequence>
<dbReference type="EMBL" id="AWUE01014504">
    <property type="protein sequence ID" value="OMP03442.1"/>
    <property type="molecule type" value="Genomic_DNA"/>
</dbReference>
<dbReference type="Proteomes" id="UP000187203">
    <property type="component" value="Unassembled WGS sequence"/>
</dbReference>
<keyword evidence="2" id="KW-0723">Serine/threonine-protein kinase</keyword>
<gene>
    <name evidence="8" type="ORF">COLO4_10418</name>
</gene>
<organism evidence="8 9">
    <name type="scientific">Corchorus olitorius</name>
    <dbReference type="NCBI Taxonomy" id="93759"/>
    <lineage>
        <taxon>Eukaryota</taxon>
        <taxon>Viridiplantae</taxon>
        <taxon>Streptophyta</taxon>
        <taxon>Embryophyta</taxon>
        <taxon>Tracheophyta</taxon>
        <taxon>Spermatophyta</taxon>
        <taxon>Magnoliopsida</taxon>
        <taxon>eudicotyledons</taxon>
        <taxon>Gunneridae</taxon>
        <taxon>Pentapetalae</taxon>
        <taxon>rosids</taxon>
        <taxon>malvids</taxon>
        <taxon>Malvales</taxon>
        <taxon>Malvaceae</taxon>
        <taxon>Grewioideae</taxon>
        <taxon>Apeibeae</taxon>
        <taxon>Corchorus</taxon>
    </lineage>
</organism>
<keyword evidence="6" id="KW-0067">ATP-binding</keyword>
<dbReference type="Gene3D" id="1.10.510.10">
    <property type="entry name" value="Transferase(Phosphotransferase) domain 1"/>
    <property type="match status" value="1"/>
</dbReference>
<protein>
    <recommendedName>
        <fullName evidence="1">non-specific serine/threonine protein kinase</fullName>
        <ecNumber evidence="1">2.7.11.1</ecNumber>
    </recommendedName>
</protein>
<dbReference type="PANTHER" id="PTHR11042:SF160">
    <property type="entry name" value="EUKARYOTIC TRANSLATION INITIATION FACTOR 2-ALPHA KINASE 1"/>
    <property type="match status" value="1"/>
</dbReference>
<keyword evidence="4" id="KW-0547">Nucleotide-binding</keyword>
<dbReference type="GO" id="GO:0005634">
    <property type="term" value="C:nucleus"/>
    <property type="evidence" value="ECO:0007669"/>
    <property type="project" value="TreeGrafter"/>
</dbReference>
<dbReference type="PANTHER" id="PTHR11042">
    <property type="entry name" value="EUKARYOTIC TRANSLATION INITIATION FACTOR 2-ALPHA KINASE EIF2-ALPHA KINASE -RELATED"/>
    <property type="match status" value="1"/>
</dbReference>
<proteinExistence type="predicted"/>
<dbReference type="PROSITE" id="PS50011">
    <property type="entry name" value="PROTEIN_KINASE_DOM"/>
    <property type="match status" value="1"/>
</dbReference>
<evidence type="ECO:0000256" key="5">
    <source>
        <dbReference type="ARBA" id="ARBA00022777"/>
    </source>
</evidence>
<dbReference type="STRING" id="93759.A0A1R3K8N3"/>
<comment type="caution">
    <text evidence="8">The sequence shown here is derived from an EMBL/GenBank/DDBJ whole genome shotgun (WGS) entry which is preliminary data.</text>
</comment>
<name>A0A1R3K8N3_9ROSI</name>
<keyword evidence="9" id="KW-1185">Reference proteome</keyword>
<feature type="domain" description="Protein kinase" evidence="7">
    <location>
        <begin position="1"/>
        <end position="115"/>
    </location>
</feature>
<dbReference type="InterPro" id="IPR000719">
    <property type="entry name" value="Prot_kinase_dom"/>
</dbReference>
<dbReference type="OrthoDB" id="4062651at2759"/>
<evidence type="ECO:0000313" key="8">
    <source>
        <dbReference type="EMBL" id="OMP03442.1"/>
    </source>
</evidence>
<evidence type="ECO:0000256" key="1">
    <source>
        <dbReference type="ARBA" id="ARBA00012513"/>
    </source>
</evidence>
<evidence type="ECO:0000256" key="3">
    <source>
        <dbReference type="ARBA" id="ARBA00022679"/>
    </source>
</evidence>
<dbReference type="SUPFAM" id="SSF56112">
    <property type="entry name" value="Protein kinase-like (PK-like)"/>
    <property type="match status" value="1"/>
</dbReference>
<dbReference type="AlphaFoldDB" id="A0A1R3K8N3"/>
<keyword evidence="3" id="KW-0808">Transferase</keyword>
<dbReference type="EC" id="2.7.11.1" evidence="1"/>
<dbReference type="GO" id="GO:0005737">
    <property type="term" value="C:cytoplasm"/>
    <property type="evidence" value="ECO:0007669"/>
    <property type="project" value="TreeGrafter"/>
</dbReference>
<dbReference type="GO" id="GO:0005524">
    <property type="term" value="F:ATP binding"/>
    <property type="evidence" value="ECO:0007669"/>
    <property type="project" value="UniProtKB-KW"/>
</dbReference>
<reference evidence="9" key="1">
    <citation type="submission" date="2013-09" db="EMBL/GenBank/DDBJ databases">
        <title>Corchorus olitorius genome sequencing.</title>
        <authorList>
            <person name="Alam M."/>
            <person name="Haque M.S."/>
            <person name="Islam M.S."/>
            <person name="Emdad E.M."/>
            <person name="Islam M.M."/>
            <person name="Ahmed B."/>
            <person name="Halim A."/>
            <person name="Hossen Q.M.M."/>
            <person name="Hossain M.Z."/>
            <person name="Ahmed R."/>
            <person name="Khan M.M."/>
            <person name="Islam R."/>
            <person name="Rashid M.M."/>
            <person name="Khan S.A."/>
            <person name="Rahman M.S."/>
            <person name="Alam M."/>
            <person name="Yahiya A.S."/>
            <person name="Khan M.S."/>
            <person name="Azam M.S."/>
            <person name="Haque T."/>
            <person name="Lashkar M.Z.H."/>
            <person name="Akhand A.I."/>
            <person name="Morshed G."/>
            <person name="Roy S."/>
            <person name="Uddin K.S."/>
            <person name="Rabeya T."/>
            <person name="Hossain A.S."/>
            <person name="Chowdhury A."/>
            <person name="Snigdha A.R."/>
            <person name="Mortoza M.S."/>
            <person name="Matin S.A."/>
            <person name="Hoque S.M.E."/>
            <person name="Islam M.K."/>
            <person name="Roy D.K."/>
            <person name="Haider R."/>
            <person name="Moosa M.M."/>
            <person name="Elias S.M."/>
            <person name="Hasan A.M."/>
            <person name="Jahan S."/>
            <person name="Shafiuddin M."/>
            <person name="Mahmood N."/>
            <person name="Shommy N.S."/>
        </authorList>
    </citation>
    <scope>NUCLEOTIDE SEQUENCE [LARGE SCALE GENOMIC DNA]</scope>
    <source>
        <strain evidence="9">cv. O-4</strain>
    </source>
</reference>
<evidence type="ECO:0000256" key="2">
    <source>
        <dbReference type="ARBA" id="ARBA00022527"/>
    </source>
</evidence>
<evidence type="ECO:0000256" key="6">
    <source>
        <dbReference type="ARBA" id="ARBA00022840"/>
    </source>
</evidence>
<evidence type="ECO:0000313" key="9">
    <source>
        <dbReference type="Proteomes" id="UP000187203"/>
    </source>
</evidence>
<evidence type="ECO:0000259" key="7">
    <source>
        <dbReference type="PROSITE" id="PS50011"/>
    </source>
</evidence>
<keyword evidence="5" id="KW-0418">Kinase</keyword>